<dbReference type="EMBL" id="JBDFQZ010000005">
    <property type="protein sequence ID" value="KAK9727280.1"/>
    <property type="molecule type" value="Genomic_DNA"/>
</dbReference>
<dbReference type="AlphaFoldDB" id="A0AAW1L1B9"/>
<dbReference type="PANTHER" id="PTHR33431">
    <property type="entry name" value="ENABLED-LIKE PROTEIN (DUF1635)"/>
    <property type="match status" value="1"/>
</dbReference>
<sequence>MEDFGSFWTFQENVDDLKQKLHYVTYELEITRKQTNEEIMKNHDHIKKLLLMLQATCKERDEAISQLKKLQQILAFNNKTLNFDQMISTSVPFSPDSPLLSNFPAKTNSSLTESNSFSIETNNIMSSQPKTHSHVSSPPVVDSFPFTTTTTAVSSPVTNNNICYNTNSVDRATLIIENLAKGRPLPPQGKLLQAVVKAGPLLQALMVSGSLPRWRNPPGVVTQQIPPVQLKGSIGACSTSVSRNNNNSNSNNNNEAVKGLCSTTYYGEMNGGSMGICPNSMLDFGGESLGSSCLVGGRMMPSGVSFDYPTPKRQRLL</sequence>
<dbReference type="Proteomes" id="UP001443914">
    <property type="component" value="Unassembled WGS sequence"/>
</dbReference>
<accession>A0AAW1L1B9</accession>
<keyword evidence="2" id="KW-1185">Reference proteome</keyword>
<proteinExistence type="predicted"/>
<dbReference type="Pfam" id="PF07795">
    <property type="entry name" value="DUF1635"/>
    <property type="match status" value="1"/>
</dbReference>
<evidence type="ECO:0000313" key="2">
    <source>
        <dbReference type="Proteomes" id="UP001443914"/>
    </source>
</evidence>
<gene>
    <name evidence="1" type="ORF">RND81_05G271000</name>
</gene>
<name>A0AAW1L1B9_SAPOF</name>
<dbReference type="InterPro" id="IPR012862">
    <property type="entry name" value="DUF1635"/>
</dbReference>
<reference evidence="1" key="1">
    <citation type="submission" date="2024-03" db="EMBL/GenBank/DDBJ databases">
        <title>WGS assembly of Saponaria officinalis var. Norfolk2.</title>
        <authorList>
            <person name="Jenkins J."/>
            <person name="Shu S."/>
            <person name="Grimwood J."/>
            <person name="Barry K."/>
            <person name="Goodstein D."/>
            <person name="Schmutz J."/>
            <person name="Leebens-Mack J."/>
            <person name="Osbourn A."/>
        </authorList>
    </citation>
    <scope>NUCLEOTIDE SEQUENCE [LARGE SCALE GENOMIC DNA]</scope>
    <source>
        <strain evidence="1">JIC</strain>
    </source>
</reference>
<dbReference type="PANTHER" id="PTHR33431:SF12">
    <property type="entry name" value="HIGH MOBILITY GROUP BOX PROTEIN, PUTATIVE (DUF1635)-RELATED"/>
    <property type="match status" value="1"/>
</dbReference>
<comment type="caution">
    <text evidence="1">The sequence shown here is derived from an EMBL/GenBank/DDBJ whole genome shotgun (WGS) entry which is preliminary data.</text>
</comment>
<evidence type="ECO:0000313" key="1">
    <source>
        <dbReference type="EMBL" id="KAK9727280.1"/>
    </source>
</evidence>
<organism evidence="1 2">
    <name type="scientific">Saponaria officinalis</name>
    <name type="common">Common soapwort</name>
    <name type="synonym">Lychnis saponaria</name>
    <dbReference type="NCBI Taxonomy" id="3572"/>
    <lineage>
        <taxon>Eukaryota</taxon>
        <taxon>Viridiplantae</taxon>
        <taxon>Streptophyta</taxon>
        <taxon>Embryophyta</taxon>
        <taxon>Tracheophyta</taxon>
        <taxon>Spermatophyta</taxon>
        <taxon>Magnoliopsida</taxon>
        <taxon>eudicotyledons</taxon>
        <taxon>Gunneridae</taxon>
        <taxon>Pentapetalae</taxon>
        <taxon>Caryophyllales</taxon>
        <taxon>Caryophyllaceae</taxon>
        <taxon>Caryophylleae</taxon>
        <taxon>Saponaria</taxon>
    </lineage>
</organism>
<protein>
    <submittedName>
        <fullName evidence="1">Uncharacterized protein</fullName>
    </submittedName>
</protein>